<accession>A0A6J4QKA1</accession>
<reference evidence="2" key="1">
    <citation type="submission" date="2020-02" db="EMBL/GenBank/DDBJ databases">
        <authorList>
            <person name="Meier V. D."/>
        </authorList>
    </citation>
    <scope>NUCLEOTIDE SEQUENCE</scope>
    <source>
        <strain evidence="2">AVDCRST_MAG55</strain>
    </source>
</reference>
<feature type="non-terminal residue" evidence="2">
    <location>
        <position position="1"/>
    </location>
</feature>
<feature type="compositionally biased region" description="Basic residues" evidence="1">
    <location>
        <begin position="10"/>
        <end position="22"/>
    </location>
</feature>
<feature type="non-terminal residue" evidence="2">
    <location>
        <position position="89"/>
    </location>
</feature>
<gene>
    <name evidence="2" type="ORF">AVDCRST_MAG55-3328</name>
</gene>
<feature type="compositionally biased region" description="Gly residues" evidence="1">
    <location>
        <begin position="77"/>
        <end position="89"/>
    </location>
</feature>
<dbReference type="GO" id="GO:0003677">
    <property type="term" value="F:DNA binding"/>
    <property type="evidence" value="ECO:0007669"/>
    <property type="project" value="UniProtKB-KW"/>
</dbReference>
<protein>
    <submittedName>
        <fullName evidence="2">DNA-binding protein HU-beta</fullName>
    </submittedName>
</protein>
<keyword evidence="2" id="KW-0238">DNA-binding</keyword>
<name>A0A6J4QKA1_9ACTN</name>
<feature type="region of interest" description="Disordered" evidence="1">
    <location>
        <begin position="1"/>
        <end position="89"/>
    </location>
</feature>
<feature type="compositionally biased region" description="Basic and acidic residues" evidence="1">
    <location>
        <begin position="61"/>
        <end position="71"/>
    </location>
</feature>
<sequence length="89" mass="9657">EQKAADRADRRARRLAQGRSRKTPGSFHGDRIRSAQGGRGGTDPRLREVLRPGAEGQGRQKPADRRDDADRCPQGSGFQGGQGLQGVHL</sequence>
<evidence type="ECO:0000313" key="2">
    <source>
        <dbReference type="EMBL" id="CAA9439788.1"/>
    </source>
</evidence>
<dbReference type="AlphaFoldDB" id="A0A6J4QKA1"/>
<organism evidence="2">
    <name type="scientific">uncultured Rubrobacteraceae bacterium</name>
    <dbReference type="NCBI Taxonomy" id="349277"/>
    <lineage>
        <taxon>Bacteria</taxon>
        <taxon>Bacillati</taxon>
        <taxon>Actinomycetota</taxon>
        <taxon>Rubrobacteria</taxon>
        <taxon>Rubrobacterales</taxon>
        <taxon>Rubrobacteraceae</taxon>
        <taxon>environmental samples</taxon>
    </lineage>
</organism>
<evidence type="ECO:0000256" key="1">
    <source>
        <dbReference type="SAM" id="MobiDB-lite"/>
    </source>
</evidence>
<dbReference type="EMBL" id="CADCUZ010000169">
    <property type="protein sequence ID" value="CAA9439788.1"/>
    <property type="molecule type" value="Genomic_DNA"/>
</dbReference>
<proteinExistence type="predicted"/>